<name>A0A131XV52_IXORI</name>
<comment type="similarity">
    <text evidence="3">Belongs to the actin family. ARP6 subfamily.</text>
</comment>
<keyword evidence="5" id="KW-0206">Cytoskeleton</keyword>
<dbReference type="EMBL" id="GEFM01004622">
    <property type="protein sequence ID" value="JAP71174.1"/>
    <property type="molecule type" value="mRNA"/>
</dbReference>
<keyword evidence="6" id="KW-0539">Nucleus</keyword>
<evidence type="ECO:0000313" key="8">
    <source>
        <dbReference type="EMBL" id="JAP71174.1"/>
    </source>
</evidence>
<evidence type="ECO:0000256" key="6">
    <source>
        <dbReference type="ARBA" id="ARBA00023242"/>
    </source>
</evidence>
<dbReference type="Pfam" id="PF00022">
    <property type="entry name" value="Actin"/>
    <property type="match status" value="1"/>
</dbReference>
<dbReference type="AlphaFoldDB" id="A0A131XV52"/>
<dbReference type="SMART" id="SM00268">
    <property type="entry name" value="ACTIN"/>
    <property type="match status" value="1"/>
</dbReference>
<dbReference type="PANTHER" id="PTHR11937">
    <property type="entry name" value="ACTIN"/>
    <property type="match status" value="1"/>
</dbReference>
<dbReference type="Gene3D" id="2.30.36.70">
    <property type="entry name" value="Actin, Chain A, domain 2"/>
    <property type="match status" value="1"/>
</dbReference>
<dbReference type="InterPro" id="IPR043129">
    <property type="entry name" value="ATPase_NBD"/>
</dbReference>
<dbReference type="Gene3D" id="3.30.420.40">
    <property type="match status" value="2"/>
</dbReference>
<evidence type="ECO:0000256" key="3">
    <source>
        <dbReference type="ARBA" id="ARBA00005665"/>
    </source>
</evidence>
<evidence type="ECO:0000256" key="5">
    <source>
        <dbReference type="ARBA" id="ARBA00023212"/>
    </source>
</evidence>
<dbReference type="GO" id="GO:0005634">
    <property type="term" value="C:nucleus"/>
    <property type="evidence" value="ECO:0007669"/>
    <property type="project" value="UniProtKB-SubCell"/>
</dbReference>
<dbReference type="InterPro" id="IPR004000">
    <property type="entry name" value="Actin"/>
</dbReference>
<evidence type="ECO:0000256" key="1">
    <source>
        <dbReference type="ARBA" id="ARBA00004123"/>
    </source>
</evidence>
<dbReference type="Gene3D" id="3.90.640.10">
    <property type="entry name" value="Actin, Chain A, domain 4"/>
    <property type="match status" value="1"/>
</dbReference>
<evidence type="ECO:0000256" key="2">
    <source>
        <dbReference type="ARBA" id="ARBA00004245"/>
    </source>
</evidence>
<dbReference type="SUPFAM" id="SSF53067">
    <property type="entry name" value="Actin-like ATPase domain"/>
    <property type="match status" value="2"/>
</dbReference>
<protein>
    <recommendedName>
        <fullName evidence="7">Actin-related protein 6</fullName>
    </recommendedName>
</protein>
<dbReference type="CDD" id="cd10210">
    <property type="entry name" value="ASKHA_NBD_Arp6"/>
    <property type="match status" value="1"/>
</dbReference>
<accession>A0A131XV52</accession>
<comment type="subcellular location">
    <subcellularLocation>
        <location evidence="2">Cytoplasm</location>
        <location evidence="2">Cytoskeleton</location>
    </subcellularLocation>
    <subcellularLocation>
        <location evidence="1">Nucleus</location>
    </subcellularLocation>
</comment>
<dbReference type="FunFam" id="2.30.36.70:FF:000003">
    <property type="entry name" value="Actin-related protein 6"/>
    <property type="match status" value="1"/>
</dbReference>
<reference evidence="8" key="1">
    <citation type="submission" date="2016-02" db="EMBL/GenBank/DDBJ databases">
        <title>RNAseq analyses of the midgut from blood- or serum-fed Ixodes ricinus ticks.</title>
        <authorList>
            <person name="Perner J."/>
            <person name="Provaznik J."/>
            <person name="Schrenkova J."/>
            <person name="Urbanova V."/>
            <person name="Ribeiro J.M."/>
            <person name="Kopacek P."/>
        </authorList>
    </citation>
    <scope>NUCLEOTIDE SEQUENCE</scope>
    <source>
        <tissue evidence="8">Gut</tissue>
    </source>
</reference>
<organism evidence="8">
    <name type="scientific">Ixodes ricinus</name>
    <name type="common">Common tick</name>
    <name type="synonym">Acarus ricinus</name>
    <dbReference type="NCBI Taxonomy" id="34613"/>
    <lineage>
        <taxon>Eukaryota</taxon>
        <taxon>Metazoa</taxon>
        <taxon>Ecdysozoa</taxon>
        <taxon>Arthropoda</taxon>
        <taxon>Chelicerata</taxon>
        <taxon>Arachnida</taxon>
        <taxon>Acari</taxon>
        <taxon>Parasitiformes</taxon>
        <taxon>Ixodida</taxon>
        <taxon>Ixodoidea</taxon>
        <taxon>Ixodidae</taxon>
        <taxon>Ixodinae</taxon>
        <taxon>Ixodes</taxon>
    </lineage>
</organism>
<proteinExistence type="evidence at transcript level"/>
<evidence type="ECO:0000256" key="4">
    <source>
        <dbReference type="ARBA" id="ARBA00022490"/>
    </source>
</evidence>
<evidence type="ECO:0000256" key="7">
    <source>
        <dbReference type="ARBA" id="ARBA00074635"/>
    </source>
</evidence>
<keyword evidence="4" id="KW-0963">Cytoplasm</keyword>
<sequence length="397" mass="45414">MAAHCLVVDNGGGSIKAGYTTQNAPRIIPNCITKAKSERRRQFVGDQLDDCKDMSSLFYLLPFQKGYLVNWDIEKQVWDYMFGKDVFNVKYEDTCIILTEPFFNFPSIRETLVEVLYEEYQFHSLLLTNACALSCLKYRREHARELACLVVDTGFSFTHLAPYLKGRLCKSGVARINLGGKALTNHLKDLVSYRQLHVMDETYVMNQVKEDACFVSTKFWEDMDIARKHGRENTVARDYVLPDYTVIKRGYVRPLEETTGRPKDNEQMIRLNNERFMVPELLFHPSDIGIDEMGIPEAVQHVVSGLPKDVGPHMLKNVLLTGGNACFPDFGERVYKELRSLCPEVYEVNVTAPDNPITYAWEGGVMAFQDADMTKQVVTKKQYEEHGTAFCLDKFDS</sequence>
<dbReference type="GO" id="GO:0005856">
    <property type="term" value="C:cytoskeleton"/>
    <property type="evidence" value="ECO:0007669"/>
    <property type="project" value="UniProtKB-SubCell"/>
</dbReference>
<dbReference type="FunFam" id="3.90.640.10:FF:000014">
    <property type="entry name" value="Putative actin-related protein 6"/>
    <property type="match status" value="1"/>
</dbReference>